<evidence type="ECO:0000259" key="5">
    <source>
        <dbReference type="Pfam" id="PF12584"/>
    </source>
</evidence>
<keyword evidence="9" id="KW-1185">Reference proteome</keyword>
<dbReference type="Proteomes" id="UP000472277">
    <property type="component" value="Chromosome 6"/>
</dbReference>
<evidence type="ECO:0000256" key="2">
    <source>
        <dbReference type="ARBA" id="ARBA00022448"/>
    </source>
</evidence>
<dbReference type="InterPro" id="IPR056917">
    <property type="entry name" value="Ig_TRAPPC10"/>
</dbReference>
<feature type="domain" description="TRAPPC10/Trs130 N-terminal" evidence="6">
    <location>
        <begin position="11"/>
        <end position="317"/>
    </location>
</feature>
<dbReference type="Pfam" id="PF23036">
    <property type="entry name" value="TRAPPC10_1st"/>
    <property type="match status" value="1"/>
</dbReference>
<organism evidence="8 9">
    <name type="scientific">Salmo trutta</name>
    <name type="common">Brown trout</name>
    <dbReference type="NCBI Taxonomy" id="8032"/>
    <lineage>
        <taxon>Eukaryota</taxon>
        <taxon>Metazoa</taxon>
        <taxon>Chordata</taxon>
        <taxon>Craniata</taxon>
        <taxon>Vertebrata</taxon>
        <taxon>Euteleostomi</taxon>
        <taxon>Actinopterygii</taxon>
        <taxon>Neopterygii</taxon>
        <taxon>Teleostei</taxon>
        <taxon>Protacanthopterygii</taxon>
        <taxon>Salmoniformes</taxon>
        <taxon>Salmonidae</taxon>
        <taxon>Salmoninae</taxon>
        <taxon>Salmo</taxon>
    </lineage>
</organism>
<dbReference type="Pfam" id="PF23604">
    <property type="entry name" value="Ig_TRAPPC10"/>
    <property type="match status" value="1"/>
</dbReference>
<evidence type="ECO:0000313" key="8">
    <source>
        <dbReference type="Ensembl" id="ENSSTUP00000045468.1"/>
    </source>
</evidence>
<evidence type="ECO:0000259" key="6">
    <source>
        <dbReference type="Pfam" id="PF23036"/>
    </source>
</evidence>
<gene>
    <name evidence="8" type="primary">TRAPPC10</name>
    <name evidence="8" type="synonym">LOC115195961</name>
</gene>
<keyword evidence="2" id="KW-0813">Transport</keyword>
<dbReference type="GO" id="GO:0034498">
    <property type="term" value="P:early endosome to Golgi transport"/>
    <property type="evidence" value="ECO:0007669"/>
    <property type="project" value="TreeGrafter"/>
</dbReference>
<proteinExistence type="predicted"/>
<comment type="subcellular location">
    <subcellularLocation>
        <location evidence="1">Golgi apparatus</location>
    </subcellularLocation>
</comment>
<dbReference type="GO" id="GO:0006891">
    <property type="term" value="P:intra-Golgi vesicle-mediated transport"/>
    <property type="evidence" value="ECO:0007669"/>
    <property type="project" value="TreeGrafter"/>
</dbReference>
<dbReference type="InterPro" id="IPR056913">
    <property type="entry name" value="TRAPPC10/Trs130_N"/>
</dbReference>
<evidence type="ECO:0000259" key="7">
    <source>
        <dbReference type="Pfam" id="PF23604"/>
    </source>
</evidence>
<reference evidence="8" key="2">
    <citation type="submission" date="2025-09" db="UniProtKB">
        <authorList>
            <consortium name="Ensembl"/>
        </authorList>
    </citation>
    <scope>IDENTIFICATION</scope>
</reference>
<dbReference type="GO" id="GO:0005829">
    <property type="term" value="C:cytosol"/>
    <property type="evidence" value="ECO:0007669"/>
    <property type="project" value="GOC"/>
</dbReference>
<dbReference type="GeneTree" id="ENSGT00390000003873"/>
<dbReference type="PANTHER" id="PTHR13251:SF3">
    <property type="entry name" value="TRAFFICKING PROTEIN PARTICLE COMPLEX SUBUNIT 10"/>
    <property type="match status" value="1"/>
</dbReference>
<dbReference type="Pfam" id="PF12584">
    <property type="entry name" value="TRAPPC10"/>
    <property type="match status" value="1"/>
</dbReference>
<dbReference type="InterPro" id="IPR022233">
    <property type="entry name" value="TRAPPC10/Trs130_C"/>
</dbReference>
<name>A0A673ZF52_SALTR</name>
<feature type="domain" description="TRAPPC10 Ig-like" evidence="7">
    <location>
        <begin position="791"/>
        <end position="932"/>
    </location>
</feature>
<dbReference type="InterPro" id="IPR045126">
    <property type="entry name" value="TRAPPC10/Trs130"/>
</dbReference>
<accession>A0A673ZF52</accession>
<dbReference type="PANTHER" id="PTHR13251">
    <property type="entry name" value="EPILEPSY HOLOPROSENCEPHALY CANDIDATE 1/TMEM1"/>
    <property type="match status" value="1"/>
</dbReference>
<dbReference type="AlphaFoldDB" id="A0A673ZF52"/>
<evidence type="ECO:0000256" key="3">
    <source>
        <dbReference type="ARBA" id="ARBA00023034"/>
    </source>
</evidence>
<protein>
    <submittedName>
        <fullName evidence="8">Trafficking protein particle complex subunit 10</fullName>
    </submittedName>
</protein>
<keyword evidence="3" id="KW-0333">Golgi apparatus</keyword>
<dbReference type="Ensembl" id="ENSSTUT00000047450.1">
    <property type="protein sequence ID" value="ENSSTUP00000045468.1"/>
    <property type="gene ID" value="ENSSTUG00000018176.1"/>
</dbReference>
<feature type="compositionally biased region" description="Low complexity" evidence="4">
    <location>
        <begin position="1187"/>
        <end position="1201"/>
    </location>
</feature>
<sequence length="1248" mass="139493">VSWRAGSLPPLMCAGDQSLFTSLYTSLAQQLPREPMEWRRSYGRPPKMIHLEANFVQFKEELLPKDGNRALLTFPFLHIYWTDCCDTEMYKASVKDDMLRWQSTLRLHGSVDWLIVVVESEAKKKNKTNILPRTSIVDKIRNDFCNKQSDRCVVLSDPLKESSRSQDSWSSFLTKLRTLLLMSFTKNLGRFEDDMRTLREKRTEPGWSFCDYFMVQEELAFVFEMLQQFEDALVQYDELDALFTQYVLNFGAGDGANWLGSFCAPVKRWSGLLLRRPIDMEKRELIQLGEASLLDLRSYLFSRQCTLLIFLQRPWEVTQRALELLHNCVQELRLLEVSVVQGALDCWVFLSCLEVLHRIEGCCDRAQLEANCSHTVGLWTYATEKLKSLGYLCGLVAEKGPTSEDLNRTVDLLAGLGEERPETVNSLQSPYKKLNEALSSVEAFEKHYLELSHAAMEMYRAIGRMRSSRLIGKSLAEFYMKKGDPERAEGFLDDSLRSYVAEGWSLQVTHTRKQMAECQKLLQQTEDYLQTSALLAGDANLPELERKHFCQEILTFASQPPAPSDQTVALSMAAFAQLRQMQFSPPGAVVHVGAALQLELHVRCLMPVAVQVEQLAATLHFSLEQGGARGRAGSTQRRTGQGPQGQGDGVVLFPQGSPLAGAGMGASLPPALELYEMQDRSPSDSSLNSTGVVCKNMHLLLRRHDSSASLDTPTAGALPAAVAVDDGAQMLRARNITLQPGDNSILFTAPTGEPGSYTLRQLCGSVGRVQFVQSHIYPVVQYEVYSQEPQLTIEPLSDNLLAGIPQKVKFTIATGHYSVKKGDALQLSNTDSMPILHSSCCSATILSSTGERVGEHALSVQSSEKVTSISLPPTPPYHTLEFQLEVLCHIPPTPFKPDIERTTWICPMSIPPQKVSIDCPWSIYSTLISLTFYVPFKAKHSILSAGKRKYIQVCLQNVSDTNFHLVDPVLTERQPTTPTVCSQQSVFCLWEMRWVKHLPLCLQCAFSASFAPVSASDARTAFKPYRYEFQHHMEEKHHFFLFSIAEILPPSGDQHCRTGALCGLEVSITRQAEPSETEGEEEESTEIEGLRTTKLMYEVVDNSSNWAVCGKSSGVVSMPVAASATHRVQMEVMPLFAGYLPFPNIKVFKYLPHSAVPAIQPDTDSCLENDTMSLLDKGLDDQGDTASIRSRGSVHSVGSGEQQREQQRGLPMPRLEPFSPGQVFYWSQGRQVLVLPVTDEHVMEVNVT</sequence>
<evidence type="ECO:0000313" key="9">
    <source>
        <dbReference type="Proteomes" id="UP000472277"/>
    </source>
</evidence>
<reference evidence="8" key="1">
    <citation type="submission" date="2025-08" db="UniProtKB">
        <authorList>
            <consortium name="Ensembl"/>
        </authorList>
    </citation>
    <scope>IDENTIFICATION</scope>
</reference>
<feature type="region of interest" description="Disordered" evidence="4">
    <location>
        <begin position="1177"/>
        <end position="1213"/>
    </location>
</feature>
<feature type="region of interest" description="Disordered" evidence="4">
    <location>
        <begin position="626"/>
        <end position="653"/>
    </location>
</feature>
<dbReference type="GO" id="GO:1990071">
    <property type="term" value="C:TRAPPII protein complex"/>
    <property type="evidence" value="ECO:0007669"/>
    <property type="project" value="InterPro"/>
</dbReference>
<evidence type="ECO:0000256" key="4">
    <source>
        <dbReference type="SAM" id="MobiDB-lite"/>
    </source>
</evidence>
<evidence type="ECO:0000256" key="1">
    <source>
        <dbReference type="ARBA" id="ARBA00004555"/>
    </source>
</evidence>
<feature type="domain" description="TRAPPC10/Trs130 C-terminal" evidence="5">
    <location>
        <begin position="1002"/>
        <end position="1235"/>
    </location>
</feature>